<dbReference type="SMART" id="SM00220">
    <property type="entry name" value="S_TKc"/>
    <property type="match status" value="1"/>
</dbReference>
<dbReference type="RefSeq" id="XP_002787748.1">
    <property type="nucleotide sequence ID" value="XM_002787702.1"/>
</dbReference>
<reference evidence="3 4" key="1">
    <citation type="submission" date="2008-07" db="EMBL/GenBank/DDBJ databases">
        <authorList>
            <person name="El-Sayed N."/>
            <person name="Caler E."/>
            <person name="Inman J."/>
            <person name="Amedeo P."/>
            <person name="Hass B."/>
            <person name="Wortman J."/>
        </authorList>
    </citation>
    <scope>NUCLEOTIDE SEQUENCE [LARGE SCALE GENOMIC DNA]</scope>
    <source>
        <strain evidence="4">ATCC 50983 / TXsc</strain>
    </source>
</reference>
<dbReference type="OrthoDB" id="10507159at2759"/>
<sequence>MIAASSVGVHDHRYVNRDTVRYFLQRRRLLRRYVLGNSRSLESDAEFGELFCRVKDLKSGGSGQGQSSEVASLGRSAQNTGRKRIWLVQRTQCGRRGIPVAPGALLVCKCIDIEALFQDIVEDGERGYEGGFEGRHQGRSRRCIREDTLVEMFLSKLLTRFFGCPNFDRLIDIMHDSTRVYFLFEFFEGGDLLDYMTARALQSQSRRRASVAKSAPPDESGELCGESPEESVSEDAASPMSCPGGDSSKVRLTVDRQGLRKFFEEVTTPGKEDKRIQQPHQPRADEGASREEIVAVSNTSKEATMKIGGEVEAEEEETTTAVVRLNVKVRSLYYPGQLEYSYRAAPFTASSTLGRITRASVGAYITAHWSGHISGPYRFGSVQHGESTKMFIPAQIWKGPIPGPRDVLVRATAAFLMISTAATLSLWLAGDMWSVGVVGLVMCLGGPLWASATADDEKYRHFLQHAGPDVFYYLSQVQHLPSELAALLAGLLQPQPQERLTISLCRMSEALSPEFMDGYDVMADSEPHQLLQSSFETSDSSQPHVGKRRMLFNAVIRSMVEVWNKVSMAIPLSPKMARRTDTNNTATTVDSTRIESPSQRLVPLAHSTAASPVNEDEVEKT</sequence>
<dbReference type="GO" id="GO:0005524">
    <property type="term" value="F:ATP binding"/>
    <property type="evidence" value="ECO:0007669"/>
    <property type="project" value="InterPro"/>
</dbReference>
<name>C5K7K9_PERM5</name>
<keyword evidence="4" id="KW-1185">Reference proteome</keyword>
<proteinExistence type="predicted"/>
<feature type="domain" description="Protein kinase" evidence="2">
    <location>
        <begin position="51"/>
        <end position="515"/>
    </location>
</feature>
<dbReference type="Gene3D" id="1.10.510.10">
    <property type="entry name" value="Transferase(Phosphotransferase) domain 1"/>
    <property type="match status" value="1"/>
</dbReference>
<evidence type="ECO:0000256" key="1">
    <source>
        <dbReference type="SAM" id="MobiDB-lite"/>
    </source>
</evidence>
<evidence type="ECO:0000313" key="4">
    <source>
        <dbReference type="Proteomes" id="UP000007800"/>
    </source>
</evidence>
<dbReference type="InterPro" id="IPR000719">
    <property type="entry name" value="Prot_kinase_dom"/>
</dbReference>
<dbReference type="InterPro" id="IPR011009">
    <property type="entry name" value="Kinase-like_dom_sf"/>
</dbReference>
<feature type="region of interest" description="Disordered" evidence="1">
    <location>
        <begin position="264"/>
        <end position="291"/>
    </location>
</feature>
<dbReference type="GeneID" id="9039805"/>
<evidence type="ECO:0000313" key="3">
    <source>
        <dbReference type="EMBL" id="EER19544.1"/>
    </source>
</evidence>
<gene>
    <name evidence="3" type="ORF">Pmar_PMAR012525</name>
</gene>
<feature type="region of interest" description="Disordered" evidence="1">
    <location>
        <begin position="579"/>
        <end position="621"/>
    </location>
</feature>
<evidence type="ECO:0000259" key="2">
    <source>
        <dbReference type="PROSITE" id="PS50011"/>
    </source>
</evidence>
<dbReference type="GO" id="GO:0004672">
    <property type="term" value="F:protein kinase activity"/>
    <property type="evidence" value="ECO:0007669"/>
    <property type="project" value="InterPro"/>
</dbReference>
<dbReference type="InParanoid" id="C5K7K9"/>
<dbReference type="PROSITE" id="PS50011">
    <property type="entry name" value="PROTEIN_KINASE_DOM"/>
    <property type="match status" value="1"/>
</dbReference>
<protein>
    <recommendedName>
        <fullName evidence="2">Protein kinase domain-containing protein</fullName>
    </recommendedName>
</protein>
<dbReference type="AlphaFoldDB" id="C5K7K9"/>
<dbReference type="SUPFAM" id="SSF56112">
    <property type="entry name" value="Protein kinase-like (PK-like)"/>
    <property type="match status" value="2"/>
</dbReference>
<accession>C5K7K9</accession>
<dbReference type="Proteomes" id="UP000007800">
    <property type="component" value="Unassembled WGS sequence"/>
</dbReference>
<feature type="region of interest" description="Disordered" evidence="1">
    <location>
        <begin position="206"/>
        <end position="250"/>
    </location>
</feature>
<dbReference type="EMBL" id="GG671079">
    <property type="protein sequence ID" value="EER19544.1"/>
    <property type="molecule type" value="Genomic_DNA"/>
</dbReference>
<feature type="compositionally biased region" description="Low complexity" evidence="1">
    <location>
        <begin position="582"/>
        <end position="591"/>
    </location>
</feature>
<organism evidence="4">
    <name type="scientific">Perkinsus marinus (strain ATCC 50983 / TXsc)</name>
    <dbReference type="NCBI Taxonomy" id="423536"/>
    <lineage>
        <taxon>Eukaryota</taxon>
        <taxon>Sar</taxon>
        <taxon>Alveolata</taxon>
        <taxon>Perkinsozoa</taxon>
        <taxon>Perkinsea</taxon>
        <taxon>Perkinsida</taxon>
        <taxon>Perkinsidae</taxon>
        <taxon>Perkinsus</taxon>
    </lineage>
</organism>